<dbReference type="GO" id="GO:0006635">
    <property type="term" value="P:fatty acid beta-oxidation"/>
    <property type="evidence" value="ECO:0007669"/>
    <property type="project" value="TreeGrafter"/>
</dbReference>
<dbReference type="Proteomes" id="UP000267096">
    <property type="component" value="Unassembled WGS sequence"/>
</dbReference>
<evidence type="ECO:0000256" key="1">
    <source>
        <dbReference type="ARBA" id="ARBA00010982"/>
    </source>
</evidence>
<accession>A0A0M3IZD0</accession>
<name>A0A0M3IZD0_ANISI</name>
<proteinExistence type="inferred from homology"/>
<dbReference type="PANTHER" id="PTHR18919:SF133">
    <property type="entry name" value="ACETYL-COA C-ACETYLTRANSFERASE"/>
    <property type="match status" value="1"/>
</dbReference>
<dbReference type="GO" id="GO:0003985">
    <property type="term" value="F:acetyl-CoA C-acetyltransferase activity"/>
    <property type="evidence" value="ECO:0007669"/>
    <property type="project" value="TreeGrafter"/>
</dbReference>
<sequence>MLDKCGLTPDKISQWEVNEPFGLNPLAFMKFFDIGPKNINIKGGAVAFGHPLATNGGRILNSLIRSLKPGELGVAAICNGCGEGCSMLIRGM</sequence>
<evidence type="ECO:0000313" key="7">
    <source>
        <dbReference type="WBParaSite" id="ASIM_0000061301-mRNA-1"/>
    </source>
</evidence>
<dbReference type="InterPro" id="IPR016039">
    <property type="entry name" value="Thiolase-like"/>
</dbReference>
<dbReference type="InterPro" id="IPR020617">
    <property type="entry name" value="Thiolase_C"/>
</dbReference>
<dbReference type="WBParaSite" id="ASIM_0000061301-mRNA-1">
    <property type="protein sequence ID" value="ASIM_0000061301-mRNA-1"/>
    <property type="gene ID" value="ASIM_0000061301"/>
</dbReference>
<evidence type="ECO:0000313" key="5">
    <source>
        <dbReference type="EMBL" id="VDK17792.1"/>
    </source>
</evidence>
<comment type="similarity">
    <text evidence="1">Belongs to the thiolase-like superfamily. Thiolase family.</text>
</comment>
<gene>
    <name evidence="5" type="ORF">ASIM_LOCUS513</name>
</gene>
<reference evidence="5 6" key="2">
    <citation type="submission" date="2018-11" db="EMBL/GenBank/DDBJ databases">
        <authorList>
            <consortium name="Pathogen Informatics"/>
        </authorList>
    </citation>
    <scope>NUCLEOTIDE SEQUENCE [LARGE SCALE GENOMIC DNA]</scope>
</reference>
<dbReference type="Pfam" id="PF02803">
    <property type="entry name" value="Thiolase_C"/>
    <property type="match status" value="1"/>
</dbReference>
<dbReference type="PROSITE" id="PS00099">
    <property type="entry name" value="THIOLASE_3"/>
    <property type="match status" value="1"/>
</dbReference>
<reference evidence="7" key="1">
    <citation type="submission" date="2017-02" db="UniProtKB">
        <authorList>
            <consortium name="WormBaseParasite"/>
        </authorList>
    </citation>
    <scope>IDENTIFICATION</scope>
</reference>
<dbReference type="Gene3D" id="3.40.47.10">
    <property type="match status" value="1"/>
</dbReference>
<keyword evidence="3" id="KW-0012">Acyltransferase</keyword>
<keyword evidence="2" id="KW-0808">Transferase</keyword>
<protein>
    <submittedName>
        <fullName evidence="7">Acetyl-CoA acetyltransferase, mitochondrial (inferred by orthology to a human protein)</fullName>
    </submittedName>
</protein>
<evidence type="ECO:0000259" key="4">
    <source>
        <dbReference type="Pfam" id="PF02803"/>
    </source>
</evidence>
<evidence type="ECO:0000256" key="3">
    <source>
        <dbReference type="ARBA" id="ARBA00023315"/>
    </source>
</evidence>
<dbReference type="AlphaFoldDB" id="A0A0M3IZD0"/>
<organism evidence="7">
    <name type="scientific">Anisakis simplex</name>
    <name type="common">Herring worm</name>
    <dbReference type="NCBI Taxonomy" id="6269"/>
    <lineage>
        <taxon>Eukaryota</taxon>
        <taxon>Metazoa</taxon>
        <taxon>Ecdysozoa</taxon>
        <taxon>Nematoda</taxon>
        <taxon>Chromadorea</taxon>
        <taxon>Rhabditida</taxon>
        <taxon>Spirurina</taxon>
        <taxon>Ascaridomorpha</taxon>
        <taxon>Ascaridoidea</taxon>
        <taxon>Anisakidae</taxon>
        <taxon>Anisakis</taxon>
        <taxon>Anisakis simplex complex</taxon>
    </lineage>
</organism>
<keyword evidence="6" id="KW-1185">Reference proteome</keyword>
<feature type="domain" description="Thiolase C-terminal" evidence="4">
    <location>
        <begin position="2"/>
        <end position="90"/>
    </location>
</feature>
<evidence type="ECO:0000256" key="2">
    <source>
        <dbReference type="ARBA" id="ARBA00022679"/>
    </source>
</evidence>
<dbReference type="OrthoDB" id="5404651at2759"/>
<dbReference type="EMBL" id="UYRR01000350">
    <property type="protein sequence ID" value="VDK17792.1"/>
    <property type="molecule type" value="Genomic_DNA"/>
</dbReference>
<dbReference type="InterPro" id="IPR020610">
    <property type="entry name" value="Thiolase_AS"/>
</dbReference>
<dbReference type="PANTHER" id="PTHR18919">
    <property type="entry name" value="ACETYL-COA C-ACYLTRANSFERASE"/>
    <property type="match status" value="1"/>
</dbReference>
<dbReference type="SUPFAM" id="SSF53901">
    <property type="entry name" value="Thiolase-like"/>
    <property type="match status" value="1"/>
</dbReference>
<dbReference type="GO" id="GO:0005739">
    <property type="term" value="C:mitochondrion"/>
    <property type="evidence" value="ECO:0007669"/>
    <property type="project" value="TreeGrafter"/>
</dbReference>
<evidence type="ECO:0000313" key="6">
    <source>
        <dbReference type="Proteomes" id="UP000267096"/>
    </source>
</evidence>